<reference evidence="1 3" key="1">
    <citation type="submission" date="2020-12" db="EMBL/GenBank/DDBJ databases">
        <title>FDA dAtabase for Regulatory Grade micrObial Sequences (FDA-ARGOS): Supporting development and validation of Infectious Disease Dx tests.</title>
        <authorList>
            <person name="Minogue T."/>
            <person name="Wolcott M."/>
            <person name="Wasieloski L."/>
            <person name="Aguilar W."/>
            <person name="Moore D."/>
            <person name="Jaissle J."/>
            <person name="Tallon L."/>
            <person name="Sadzewicz L."/>
            <person name="Zhao X."/>
            <person name="Boylan J."/>
            <person name="Ott S."/>
            <person name="Bowen H."/>
            <person name="Vavikolanu K."/>
            <person name="Mehta A."/>
            <person name="Aluvathingal J."/>
            <person name="Nadendla S."/>
            <person name="Yan Y."/>
            <person name="Sichtig H."/>
        </authorList>
    </citation>
    <scope>NUCLEOTIDE SEQUENCE [LARGE SCALE GENOMIC DNA]</scope>
    <source>
        <strain evidence="1 3">FDAARGOS_949</strain>
    </source>
</reference>
<accession>A0AAP9XZ50</accession>
<dbReference type="EMBL" id="CP065600">
    <property type="protein sequence ID" value="QPQ91411.1"/>
    <property type="molecule type" value="Genomic_DNA"/>
</dbReference>
<dbReference type="RefSeq" id="WP_162486897.1">
    <property type="nucleotide sequence ID" value="NZ_CP021075.1"/>
</dbReference>
<evidence type="ECO:0000313" key="3">
    <source>
        <dbReference type="Proteomes" id="UP000594892"/>
    </source>
</evidence>
<dbReference type="Proteomes" id="UP000594892">
    <property type="component" value="Chromosome 1"/>
</dbReference>
<dbReference type="Proteomes" id="UP001056386">
    <property type="component" value="Chromosome 2"/>
</dbReference>
<evidence type="ECO:0000313" key="4">
    <source>
        <dbReference type="Proteomes" id="UP001056386"/>
    </source>
</evidence>
<proteinExistence type="predicted"/>
<evidence type="ECO:0000313" key="1">
    <source>
        <dbReference type="EMBL" id="QPQ91411.1"/>
    </source>
</evidence>
<name>A0AAP9XZ50_BURGL</name>
<reference evidence="2" key="2">
    <citation type="submission" date="2022-06" db="EMBL/GenBank/DDBJ databases">
        <title>Draft genome sequence of Burkholderia glumae strain GR20004 isolated from rice panicle showing bacterial panicle blight.</title>
        <authorList>
            <person name="Choi S.Y."/>
            <person name="Lee Y.H."/>
        </authorList>
    </citation>
    <scope>NUCLEOTIDE SEQUENCE</scope>
    <source>
        <strain evidence="2">GR20004</strain>
    </source>
</reference>
<protein>
    <submittedName>
        <fullName evidence="1">Uncharacterized protein</fullName>
    </submittedName>
</protein>
<dbReference type="GeneID" id="45699162"/>
<sequence length="102" mass="11157">MAIALLRGSIAIVFFSSSGGIGLRDKAQQIKHGKNKSLSSFQQHLRRVGDWCGGTHVAGQMPREEKKEVLYGNVSHRAPQARMLRADQKTPVLPGNRGNHAV</sequence>
<dbReference type="EMBL" id="CP099583">
    <property type="protein sequence ID" value="USS42551.1"/>
    <property type="molecule type" value="Genomic_DNA"/>
</dbReference>
<keyword evidence="4" id="KW-1185">Reference proteome</keyword>
<evidence type="ECO:0000313" key="2">
    <source>
        <dbReference type="EMBL" id="USS42551.1"/>
    </source>
</evidence>
<organism evidence="1 3">
    <name type="scientific">Burkholderia glumae</name>
    <name type="common">Pseudomonas glumae</name>
    <dbReference type="NCBI Taxonomy" id="337"/>
    <lineage>
        <taxon>Bacteria</taxon>
        <taxon>Pseudomonadati</taxon>
        <taxon>Pseudomonadota</taxon>
        <taxon>Betaproteobacteria</taxon>
        <taxon>Burkholderiales</taxon>
        <taxon>Burkholderiaceae</taxon>
        <taxon>Burkholderia</taxon>
    </lineage>
</organism>
<dbReference type="AlphaFoldDB" id="A0AAP9XZ50"/>
<gene>
    <name evidence="1" type="ORF">I6H06_06570</name>
    <name evidence="2" type="ORF">NFI99_10160</name>
</gene>